<dbReference type="PROSITE" id="PS51846">
    <property type="entry name" value="CNNM"/>
    <property type="match status" value="1"/>
</dbReference>
<dbReference type="InterPro" id="IPR036318">
    <property type="entry name" value="FAD-bd_PCMH-like_sf"/>
</dbReference>
<keyword evidence="4" id="KW-0677">Repeat</keyword>
<dbReference type="STRING" id="1391654.AKJ09_03128"/>
<dbReference type="AlphaFoldDB" id="A0A0K1PTK3"/>
<dbReference type="GO" id="GO:0050660">
    <property type="term" value="F:flavin adenine dinucleotide binding"/>
    <property type="evidence" value="ECO:0007669"/>
    <property type="project" value="InterPro"/>
</dbReference>
<dbReference type="GO" id="GO:0005886">
    <property type="term" value="C:plasma membrane"/>
    <property type="evidence" value="ECO:0007669"/>
    <property type="project" value="UniProtKB-SubCell"/>
</dbReference>
<dbReference type="SMART" id="SM01091">
    <property type="entry name" value="CorC_HlyC"/>
    <property type="match status" value="1"/>
</dbReference>
<dbReference type="Pfam" id="PF03471">
    <property type="entry name" value="CorC_HlyC"/>
    <property type="match status" value="1"/>
</dbReference>
<dbReference type="RefSeq" id="WP_205633707.1">
    <property type="nucleotide sequence ID" value="NZ_CP012333.1"/>
</dbReference>
<feature type="domain" description="CBS" evidence="11">
    <location>
        <begin position="284"/>
        <end position="341"/>
    </location>
</feature>
<dbReference type="Pfam" id="PF00571">
    <property type="entry name" value="CBS"/>
    <property type="match status" value="1"/>
</dbReference>
<name>A0A0K1PTK3_9BACT</name>
<protein>
    <submittedName>
        <fullName evidence="13">Magnesium and cobalt efflux protein CorC</fullName>
    </submittedName>
</protein>
<dbReference type="Pfam" id="PF01595">
    <property type="entry name" value="CNNM"/>
    <property type="match status" value="1"/>
</dbReference>
<comment type="subcellular location">
    <subcellularLocation>
        <location evidence="1">Cell membrane</location>
        <topology evidence="1">Multi-pass membrane protein</topology>
    </subcellularLocation>
</comment>
<sequence>MVALAVSVLCLALNAFFVAAEFALVKVRVTKLEPRVRRGERKAIAAKQVLGRLDRYLSVTQFGITVASLGLGWIGEPAIEALADGVSRRLTGNTLSPNWHVAVGVLGLGVLTFLHLLLGELVPKFVAIQHSEATVLESAIPLRIVDTTFRPILWFLEHAQRAVLRLLRINPDVANEGTLSEDEIIGILAANAAKNEAARDKQHIVERVLRMSRRAVRHAMVPRVDMAALSIDATGAEARDFLERHAFSRVPLYKGSLDRVVGYLYAKDFFFDKMGVSRPSMRGLERRAIFVPERRDGLSVLRDMQRESIPLAIVVDEYGGTSGLVTLEDLVEEVFGEIRDELDVEPTKVVRLDREAVMMWDVDARATVHELREAGVPVNEEWRDEAIGKVVVERLGHLPRVGDSVSLEDNLRAEVSATSRRRVERLRLRLVPV</sequence>
<keyword evidence="2" id="KW-1003">Cell membrane</keyword>
<evidence type="ECO:0000313" key="14">
    <source>
        <dbReference type="Proteomes" id="UP000064967"/>
    </source>
</evidence>
<dbReference type="InterPro" id="IPR016169">
    <property type="entry name" value="FAD-bd_PCMH_sub2"/>
</dbReference>
<dbReference type="SUPFAM" id="SSF54631">
    <property type="entry name" value="CBS-domain pair"/>
    <property type="match status" value="1"/>
</dbReference>
<keyword evidence="14" id="KW-1185">Reference proteome</keyword>
<dbReference type="InterPro" id="IPR051676">
    <property type="entry name" value="UPF0053_domain"/>
</dbReference>
<dbReference type="SUPFAM" id="SSF56176">
    <property type="entry name" value="FAD-binding/transporter-associated domain-like"/>
    <property type="match status" value="1"/>
</dbReference>
<reference evidence="13 14" key="1">
    <citation type="submission" date="2015-08" db="EMBL/GenBank/DDBJ databases">
        <authorList>
            <person name="Babu N.S."/>
            <person name="Beckwith C.J."/>
            <person name="Beseler K.G."/>
            <person name="Brison A."/>
            <person name="Carone J.V."/>
            <person name="Caskin T.P."/>
            <person name="Diamond M."/>
            <person name="Durham M.E."/>
            <person name="Foxe J.M."/>
            <person name="Go M."/>
            <person name="Henderson B.A."/>
            <person name="Jones I.B."/>
            <person name="McGettigan J.A."/>
            <person name="Micheletti S.J."/>
            <person name="Nasrallah M.E."/>
            <person name="Ortiz D."/>
            <person name="Piller C.R."/>
            <person name="Privatt S.R."/>
            <person name="Schneider S.L."/>
            <person name="Sharp S."/>
            <person name="Smith T.C."/>
            <person name="Stanton J.D."/>
            <person name="Ullery H.E."/>
            <person name="Wilson R.J."/>
            <person name="Serrano M.G."/>
            <person name="Buck G."/>
            <person name="Lee V."/>
            <person name="Wang Y."/>
            <person name="Carvalho R."/>
            <person name="Voegtly L."/>
            <person name="Shi R."/>
            <person name="Duckworth R."/>
            <person name="Johnson A."/>
            <person name="Loviza R."/>
            <person name="Walstead R."/>
            <person name="Shah Z."/>
            <person name="Kiflezghi M."/>
            <person name="Wade K."/>
            <person name="Ball S.L."/>
            <person name="Bradley K.W."/>
            <person name="Asai D.J."/>
            <person name="Bowman C.A."/>
            <person name="Russell D.A."/>
            <person name="Pope W.H."/>
            <person name="Jacobs-Sera D."/>
            <person name="Hendrix R.W."/>
            <person name="Hatfull G.F."/>
        </authorList>
    </citation>
    <scope>NUCLEOTIDE SEQUENCE [LARGE SCALE GENOMIC DNA]</scope>
    <source>
        <strain evidence="13 14">DSM 27648</strain>
    </source>
</reference>
<evidence type="ECO:0000256" key="3">
    <source>
        <dbReference type="ARBA" id="ARBA00022692"/>
    </source>
</evidence>
<evidence type="ECO:0000256" key="7">
    <source>
        <dbReference type="ARBA" id="ARBA00023136"/>
    </source>
</evidence>
<evidence type="ECO:0000313" key="13">
    <source>
        <dbReference type="EMBL" id="AKU96464.1"/>
    </source>
</evidence>
<dbReference type="PANTHER" id="PTHR43099">
    <property type="entry name" value="UPF0053 PROTEIN YRKA"/>
    <property type="match status" value="1"/>
</dbReference>
<evidence type="ECO:0000256" key="4">
    <source>
        <dbReference type="ARBA" id="ARBA00022737"/>
    </source>
</evidence>
<dbReference type="InterPro" id="IPR046342">
    <property type="entry name" value="CBS_dom_sf"/>
</dbReference>
<evidence type="ECO:0000256" key="9">
    <source>
        <dbReference type="PROSITE-ProRule" id="PRU01193"/>
    </source>
</evidence>
<dbReference type="Proteomes" id="UP000064967">
    <property type="component" value="Chromosome"/>
</dbReference>
<dbReference type="InterPro" id="IPR000644">
    <property type="entry name" value="CBS_dom"/>
</dbReference>
<keyword evidence="6 8" id="KW-0129">CBS domain</keyword>
<keyword evidence="3 9" id="KW-0812">Transmembrane</keyword>
<dbReference type="PROSITE" id="PS51371">
    <property type="entry name" value="CBS"/>
    <property type="match status" value="1"/>
</dbReference>
<dbReference type="CDD" id="cd04590">
    <property type="entry name" value="CBS_pair_CorC_HlyC_assoc"/>
    <property type="match status" value="1"/>
</dbReference>
<dbReference type="KEGG" id="llu:AKJ09_03128"/>
<evidence type="ECO:0000256" key="1">
    <source>
        <dbReference type="ARBA" id="ARBA00004651"/>
    </source>
</evidence>
<dbReference type="PANTHER" id="PTHR43099:SF5">
    <property type="entry name" value="HLYC_CORC FAMILY TRANSPORTER"/>
    <property type="match status" value="1"/>
</dbReference>
<organism evidence="13 14">
    <name type="scientific">Labilithrix luteola</name>
    <dbReference type="NCBI Taxonomy" id="1391654"/>
    <lineage>
        <taxon>Bacteria</taxon>
        <taxon>Pseudomonadati</taxon>
        <taxon>Myxococcota</taxon>
        <taxon>Polyangia</taxon>
        <taxon>Polyangiales</taxon>
        <taxon>Labilitrichaceae</taxon>
        <taxon>Labilithrix</taxon>
    </lineage>
</organism>
<feature type="domain" description="CNNM transmembrane" evidence="12">
    <location>
        <begin position="1"/>
        <end position="202"/>
    </location>
</feature>
<proteinExistence type="predicted"/>
<evidence type="ECO:0000256" key="6">
    <source>
        <dbReference type="ARBA" id="ARBA00023122"/>
    </source>
</evidence>
<evidence type="ECO:0000256" key="8">
    <source>
        <dbReference type="PROSITE-ProRule" id="PRU00703"/>
    </source>
</evidence>
<gene>
    <name evidence="13" type="ORF">AKJ09_03128</name>
</gene>
<dbReference type="EMBL" id="CP012333">
    <property type="protein sequence ID" value="AKU96464.1"/>
    <property type="molecule type" value="Genomic_DNA"/>
</dbReference>
<dbReference type="Gene3D" id="3.10.580.10">
    <property type="entry name" value="CBS-domain"/>
    <property type="match status" value="1"/>
</dbReference>
<keyword evidence="5 9" id="KW-1133">Transmembrane helix</keyword>
<keyword evidence="7 9" id="KW-0472">Membrane</keyword>
<dbReference type="Gene3D" id="3.30.465.10">
    <property type="match status" value="1"/>
</dbReference>
<evidence type="ECO:0000259" key="12">
    <source>
        <dbReference type="PROSITE" id="PS51846"/>
    </source>
</evidence>
<evidence type="ECO:0000256" key="2">
    <source>
        <dbReference type="ARBA" id="ARBA00022475"/>
    </source>
</evidence>
<evidence type="ECO:0000259" key="11">
    <source>
        <dbReference type="PROSITE" id="PS51371"/>
    </source>
</evidence>
<accession>A0A0K1PTK3</accession>
<dbReference type="InterPro" id="IPR005170">
    <property type="entry name" value="Transptr-assoc_dom"/>
</dbReference>
<feature type="transmembrane region" description="Helical" evidence="10">
    <location>
        <begin position="99"/>
        <end position="118"/>
    </location>
</feature>
<dbReference type="InterPro" id="IPR002550">
    <property type="entry name" value="CNNM"/>
</dbReference>
<evidence type="ECO:0000256" key="10">
    <source>
        <dbReference type="SAM" id="Phobius"/>
    </source>
</evidence>
<dbReference type="InterPro" id="IPR044751">
    <property type="entry name" value="Ion_transp-like_CBS"/>
</dbReference>
<evidence type="ECO:0000256" key="5">
    <source>
        <dbReference type="ARBA" id="ARBA00022989"/>
    </source>
</evidence>